<dbReference type="GO" id="GO:0042632">
    <property type="term" value="P:cholesterol homeostasis"/>
    <property type="evidence" value="ECO:0007669"/>
    <property type="project" value="TreeGrafter"/>
</dbReference>
<keyword evidence="3" id="KW-1185">Reference proteome</keyword>
<dbReference type="GO" id="GO:0015485">
    <property type="term" value="F:cholesterol binding"/>
    <property type="evidence" value="ECO:0007669"/>
    <property type="project" value="TreeGrafter"/>
</dbReference>
<accession>A0A850XAW7</accession>
<dbReference type="GO" id="GO:0030299">
    <property type="term" value="P:intestinal cholesterol absorption"/>
    <property type="evidence" value="ECO:0007669"/>
    <property type="project" value="TreeGrafter"/>
</dbReference>
<proteinExistence type="predicted"/>
<dbReference type="Pfam" id="PF16414">
    <property type="entry name" value="NPC1_N"/>
    <property type="match status" value="1"/>
</dbReference>
<dbReference type="InterPro" id="IPR032190">
    <property type="entry name" value="NPC1_N"/>
</dbReference>
<dbReference type="GO" id="GO:0005886">
    <property type="term" value="C:plasma membrane"/>
    <property type="evidence" value="ECO:0007669"/>
    <property type="project" value="TreeGrafter"/>
</dbReference>
<dbReference type="Proteomes" id="UP000653271">
    <property type="component" value="Unassembled WGS sequence"/>
</dbReference>
<evidence type="ECO:0000313" key="2">
    <source>
        <dbReference type="EMBL" id="NWH79470.1"/>
    </source>
</evidence>
<name>A0A850XAW7_PIACA</name>
<feature type="non-terminal residue" evidence="2">
    <location>
        <position position="1"/>
    </location>
</feature>
<feature type="non-terminal residue" evidence="2">
    <location>
        <position position="68"/>
    </location>
</feature>
<sequence>SLDASGAVLSRCPSCSRNFNNIYCNNICSPNQSLFTNVTRVINHTSALGVHQLAVVEYQIFYRKDFAD</sequence>
<dbReference type="AlphaFoldDB" id="A0A850XAW7"/>
<feature type="domain" description="Niemann-Pick C1 N-terminal" evidence="1">
    <location>
        <begin position="2"/>
        <end position="67"/>
    </location>
</feature>
<organism evidence="2 3">
    <name type="scientific">Piaya cayana</name>
    <name type="common">Common squirrel cuckoo</name>
    <dbReference type="NCBI Taxonomy" id="33601"/>
    <lineage>
        <taxon>Eukaryota</taxon>
        <taxon>Metazoa</taxon>
        <taxon>Chordata</taxon>
        <taxon>Craniata</taxon>
        <taxon>Vertebrata</taxon>
        <taxon>Euteleostomi</taxon>
        <taxon>Archelosauria</taxon>
        <taxon>Archosauria</taxon>
        <taxon>Dinosauria</taxon>
        <taxon>Saurischia</taxon>
        <taxon>Theropoda</taxon>
        <taxon>Coelurosauria</taxon>
        <taxon>Aves</taxon>
        <taxon>Neognathae</taxon>
        <taxon>Neoaves</taxon>
        <taxon>Otidimorphae</taxon>
        <taxon>Cuculiformes</taxon>
        <taxon>Coccyzidae</taxon>
        <taxon>Piaya</taxon>
    </lineage>
</organism>
<reference evidence="2" key="1">
    <citation type="submission" date="2019-09" db="EMBL/GenBank/DDBJ databases">
        <title>Bird 10,000 Genomes (B10K) Project - Family phase.</title>
        <authorList>
            <person name="Zhang G."/>
        </authorList>
    </citation>
    <scope>NUCLEOTIDE SEQUENCE</scope>
    <source>
        <strain evidence="2">B10K-DU-008-47</strain>
        <tissue evidence="2">Mixed tissue sample</tissue>
    </source>
</reference>
<dbReference type="GO" id="GO:0015918">
    <property type="term" value="P:sterol transport"/>
    <property type="evidence" value="ECO:0007669"/>
    <property type="project" value="TreeGrafter"/>
</dbReference>
<protein>
    <submittedName>
        <fullName evidence="2">NPCL1 protein</fullName>
    </submittedName>
</protein>
<dbReference type="PANTHER" id="PTHR45727:SF3">
    <property type="entry name" value="NPC1-LIKE INTRACELLULAR CHOLESTEROL TRANSPORTER 1"/>
    <property type="match status" value="1"/>
</dbReference>
<dbReference type="EMBL" id="WAAB01019548">
    <property type="protein sequence ID" value="NWH79470.1"/>
    <property type="molecule type" value="Genomic_DNA"/>
</dbReference>
<gene>
    <name evidence="2" type="primary">Npc1l1_0</name>
    <name evidence="2" type="ORF">PIACAY_R14572</name>
</gene>
<comment type="caution">
    <text evidence="2">The sequence shown here is derived from an EMBL/GenBank/DDBJ whole genome shotgun (WGS) entry which is preliminary data.</text>
</comment>
<dbReference type="OrthoDB" id="6510177at2759"/>
<evidence type="ECO:0000259" key="1">
    <source>
        <dbReference type="Pfam" id="PF16414"/>
    </source>
</evidence>
<evidence type="ECO:0000313" key="3">
    <source>
        <dbReference type="Proteomes" id="UP000653271"/>
    </source>
</evidence>
<dbReference type="PANTHER" id="PTHR45727">
    <property type="entry name" value="NPC INTRACELLULAR CHOLESTEROL TRANSPORTER 1"/>
    <property type="match status" value="1"/>
</dbReference>